<evidence type="ECO:0000256" key="1">
    <source>
        <dbReference type="SAM" id="MobiDB-lite"/>
    </source>
</evidence>
<accession>A0A8J2NTR1</accession>
<keyword evidence="3" id="KW-1185">Reference proteome</keyword>
<feature type="non-terminal residue" evidence="2">
    <location>
        <position position="1"/>
    </location>
</feature>
<proteinExistence type="predicted"/>
<organism evidence="2 3">
    <name type="scientific">Allacma fusca</name>
    <dbReference type="NCBI Taxonomy" id="39272"/>
    <lineage>
        <taxon>Eukaryota</taxon>
        <taxon>Metazoa</taxon>
        <taxon>Ecdysozoa</taxon>
        <taxon>Arthropoda</taxon>
        <taxon>Hexapoda</taxon>
        <taxon>Collembola</taxon>
        <taxon>Symphypleona</taxon>
        <taxon>Sminthuridae</taxon>
        <taxon>Allacma</taxon>
    </lineage>
</organism>
<dbReference type="Proteomes" id="UP000708208">
    <property type="component" value="Unassembled WGS sequence"/>
</dbReference>
<reference evidence="2" key="1">
    <citation type="submission" date="2021-06" db="EMBL/GenBank/DDBJ databases">
        <authorList>
            <person name="Hodson N. C."/>
            <person name="Mongue J. A."/>
            <person name="Jaron S. K."/>
        </authorList>
    </citation>
    <scope>NUCLEOTIDE SEQUENCE</scope>
</reference>
<sequence>MRGDHLTLECTDETLGRDPPQAVLGGQ</sequence>
<protein>
    <submittedName>
        <fullName evidence="2">Uncharacterized protein</fullName>
    </submittedName>
</protein>
<dbReference type="EMBL" id="CAJVCH010126753">
    <property type="protein sequence ID" value="CAG7725777.1"/>
    <property type="molecule type" value="Genomic_DNA"/>
</dbReference>
<dbReference type="AlphaFoldDB" id="A0A8J2NTR1"/>
<gene>
    <name evidence="2" type="ORF">AFUS01_LOCUS14721</name>
</gene>
<evidence type="ECO:0000313" key="2">
    <source>
        <dbReference type="EMBL" id="CAG7725777.1"/>
    </source>
</evidence>
<feature type="region of interest" description="Disordered" evidence="1">
    <location>
        <begin position="1"/>
        <end position="27"/>
    </location>
</feature>
<comment type="caution">
    <text evidence="2">The sequence shown here is derived from an EMBL/GenBank/DDBJ whole genome shotgun (WGS) entry which is preliminary data.</text>
</comment>
<evidence type="ECO:0000313" key="3">
    <source>
        <dbReference type="Proteomes" id="UP000708208"/>
    </source>
</evidence>
<name>A0A8J2NTR1_9HEXA</name>